<comment type="caution">
    <text evidence="2">The sequence shown here is derived from an EMBL/GenBank/DDBJ whole genome shotgun (WGS) entry which is preliminary data.</text>
</comment>
<protein>
    <submittedName>
        <fullName evidence="2">Zinc finger MYM-type protein 1</fullName>
    </submittedName>
</protein>
<evidence type="ECO:0000256" key="1">
    <source>
        <dbReference type="SAM" id="MobiDB-lite"/>
    </source>
</evidence>
<reference evidence="2" key="2">
    <citation type="journal article" date="2023" name="BMC Genomics">
        <title>Pest status, molecular evolution, and epigenetic factors derived from the genome assembly of Frankliniella fusca, a thysanopteran phytovirus vector.</title>
        <authorList>
            <person name="Catto M.A."/>
            <person name="Labadie P.E."/>
            <person name="Jacobson A.L."/>
            <person name="Kennedy G.G."/>
            <person name="Srinivasan R."/>
            <person name="Hunt B.G."/>
        </authorList>
    </citation>
    <scope>NUCLEOTIDE SEQUENCE</scope>
    <source>
        <strain evidence="2">PL_HMW_Pooled</strain>
    </source>
</reference>
<dbReference type="PANTHER" id="PTHR37162:SF1">
    <property type="entry name" value="BED-TYPE DOMAIN-CONTAINING PROTEIN"/>
    <property type="match status" value="1"/>
</dbReference>
<reference evidence="2" key="1">
    <citation type="submission" date="2021-07" db="EMBL/GenBank/DDBJ databases">
        <authorList>
            <person name="Catto M.A."/>
            <person name="Jacobson A."/>
            <person name="Kennedy G."/>
            <person name="Labadie P."/>
            <person name="Hunt B.G."/>
            <person name="Srinivasan R."/>
        </authorList>
    </citation>
    <scope>NUCLEOTIDE SEQUENCE</scope>
    <source>
        <strain evidence="2">PL_HMW_Pooled</strain>
        <tissue evidence="2">Head</tissue>
    </source>
</reference>
<dbReference type="InterPro" id="IPR012337">
    <property type="entry name" value="RNaseH-like_sf"/>
</dbReference>
<dbReference type="PANTHER" id="PTHR37162">
    <property type="entry name" value="HAT FAMILY DIMERISATION DOMAINCONTAINING PROTEIN-RELATED"/>
    <property type="match status" value="1"/>
</dbReference>
<accession>A0AAE1I2P6</accession>
<feature type="region of interest" description="Disordered" evidence="1">
    <location>
        <begin position="679"/>
        <end position="719"/>
    </location>
</feature>
<name>A0AAE1I2P6_9NEOP</name>
<proteinExistence type="predicted"/>
<dbReference type="AlphaFoldDB" id="A0AAE1I2P6"/>
<gene>
    <name evidence="2" type="ORF">KUF71_012440</name>
</gene>
<dbReference type="Proteomes" id="UP001219518">
    <property type="component" value="Unassembled WGS sequence"/>
</dbReference>
<keyword evidence="3" id="KW-1185">Reference proteome</keyword>
<dbReference type="EMBL" id="JAHWGI010001435">
    <property type="protein sequence ID" value="KAK3932367.1"/>
    <property type="molecule type" value="Genomic_DNA"/>
</dbReference>
<sequence>MSNVGRKRDWAKYNKDKYNPEWEKEAALKKWLRRTPDELINQGKGAAYCSLCKSTLRAQHSDLISHGKSAKHRGNEKALPSATQPVLQQFGYETLSGKKTKEKETDIKLSVLTACHSSIRSVDHLTDMIRTVGSKETELKEIRLHRTKCSKIVERVVVPCLLEDVIADIGDFFYSLIIDESTDVSTVRQLALCIKYYSRKYKKFVVEFLGLVETPIATADKLYEVVTLFLTTVGLKLSRLLGLGTDGGANLCGCNHSLYTILKLKDCPWLMLVKCTCHSLDKAASYASKELPENLEFLLRESKNHFKNSHRRREAYERLHEEMNGCKPPLLVKVAATRWLSYHGAVKTHLSQYNALQAYFKDLVRQERPDKICPILKRISDLHDDARSILMLTFLKPVLEKVTITNVLFQRSNADLTKAFSDLRVFVFSMARRVLKENALFESAQPGVLRRSESDALRAALHDKEKLRPLDRVDFGEAFKNLAKTLLDAGQITPEALQEVRISCANYLTRLSKELAQRLPDTIQDMESISCNLLFLRYFLSVAHGYDLDTLKDQWLELAEVSFMDIYPSGDHTTETIPTDVFWCHVLELRNARGDRPFKDIAFCVLTLMTLPLSNAFVERVFSVMSIVKSKLRNKVSTKMLSAILFLRLHLQAHGKCCTTMDVTEGMLRRFNSRTMYAYPNQGNRRPREPAAAPAGGGGRAAEEDVDDPEAVGPVAAGGIPGAGDGVPAAFTFENDDNAIDAVLDFLEGDEDMNRLFALF</sequence>
<evidence type="ECO:0000313" key="3">
    <source>
        <dbReference type="Proteomes" id="UP001219518"/>
    </source>
</evidence>
<dbReference type="SUPFAM" id="SSF53098">
    <property type="entry name" value="Ribonuclease H-like"/>
    <property type="match status" value="1"/>
</dbReference>
<organism evidence="2 3">
    <name type="scientific">Frankliniella fusca</name>
    <dbReference type="NCBI Taxonomy" id="407009"/>
    <lineage>
        <taxon>Eukaryota</taxon>
        <taxon>Metazoa</taxon>
        <taxon>Ecdysozoa</taxon>
        <taxon>Arthropoda</taxon>
        <taxon>Hexapoda</taxon>
        <taxon>Insecta</taxon>
        <taxon>Pterygota</taxon>
        <taxon>Neoptera</taxon>
        <taxon>Paraneoptera</taxon>
        <taxon>Thysanoptera</taxon>
        <taxon>Terebrantia</taxon>
        <taxon>Thripoidea</taxon>
        <taxon>Thripidae</taxon>
        <taxon>Frankliniella</taxon>
    </lineage>
</organism>
<evidence type="ECO:0000313" key="2">
    <source>
        <dbReference type="EMBL" id="KAK3932367.1"/>
    </source>
</evidence>